<evidence type="ECO:0000259" key="5">
    <source>
        <dbReference type="Pfam" id="PF00881"/>
    </source>
</evidence>
<evidence type="ECO:0000256" key="4">
    <source>
        <dbReference type="ARBA" id="ARBA00023002"/>
    </source>
</evidence>
<dbReference type="PANTHER" id="PTHR43425">
    <property type="entry name" value="OXYGEN-INSENSITIVE NADPH NITROREDUCTASE"/>
    <property type="match status" value="1"/>
</dbReference>
<dbReference type="InterPro" id="IPR016446">
    <property type="entry name" value="Flavin_OxRdtase_Frp"/>
</dbReference>
<dbReference type="InterPro" id="IPR000415">
    <property type="entry name" value="Nitroreductase-like"/>
</dbReference>
<dbReference type="Proteomes" id="UP001595583">
    <property type="component" value="Unassembled WGS sequence"/>
</dbReference>
<dbReference type="PANTHER" id="PTHR43425:SF2">
    <property type="entry name" value="OXYGEN-INSENSITIVE NADPH NITROREDUCTASE"/>
    <property type="match status" value="1"/>
</dbReference>
<dbReference type="SUPFAM" id="SSF55469">
    <property type="entry name" value="FMN-dependent nitroreductase-like"/>
    <property type="match status" value="1"/>
</dbReference>
<keyword evidence="4" id="KW-0560">Oxidoreductase</keyword>
<evidence type="ECO:0000256" key="3">
    <source>
        <dbReference type="ARBA" id="ARBA00022643"/>
    </source>
</evidence>
<name>A0ABV7K834_9HYPH</name>
<evidence type="ECO:0000313" key="7">
    <source>
        <dbReference type="Proteomes" id="UP001595583"/>
    </source>
</evidence>
<dbReference type="InterPro" id="IPR029479">
    <property type="entry name" value="Nitroreductase"/>
</dbReference>
<accession>A0ABV7K834</accession>
<feature type="domain" description="Nitroreductase" evidence="5">
    <location>
        <begin position="35"/>
        <end position="188"/>
    </location>
</feature>
<dbReference type="Gene3D" id="3.40.109.10">
    <property type="entry name" value="NADH Oxidase"/>
    <property type="match status" value="1"/>
</dbReference>
<sequence length="277" mass="31184">MGNRFKELLALRFGCREEEFASVPPAAADMLELLAGHRVHRGFDGQPVADDLVRTLVASALSAPSKSDLQQRDIVVVDRAVQDRIADRLPQSPWVRAAPRCVVFCANGRRLSSLFERRKRPFPNDHFDLLFNCIGDAAIALAWFIVATEAVGLAGCPLSEIRNFPEDVSEWLGLPDKVIPFAAYCFGWAKEDAQLSPRLPLEITAHIGRFDDAEMTSSIDRYDRRRSRLQPLEKQCDVDRWGLSPAYGWSEDKARQYAVEQRATFGTFVRNKGFSTQ</sequence>
<keyword evidence="2" id="KW-0285">Flavoprotein</keyword>
<organism evidence="6 7">
    <name type="scientific">Aquamicrobium soli</name>
    <dbReference type="NCBI Taxonomy" id="1811518"/>
    <lineage>
        <taxon>Bacteria</taxon>
        <taxon>Pseudomonadati</taxon>
        <taxon>Pseudomonadota</taxon>
        <taxon>Alphaproteobacteria</taxon>
        <taxon>Hyphomicrobiales</taxon>
        <taxon>Phyllobacteriaceae</taxon>
        <taxon>Aquamicrobium</taxon>
    </lineage>
</organism>
<dbReference type="EMBL" id="JBHRTK010000010">
    <property type="protein sequence ID" value="MFC3206210.1"/>
    <property type="molecule type" value="Genomic_DNA"/>
</dbReference>
<dbReference type="RefSeq" id="WP_378220026.1">
    <property type="nucleotide sequence ID" value="NZ_JBHRTK010000010.1"/>
</dbReference>
<comment type="similarity">
    <text evidence="1">Belongs to the flavin oxidoreductase frp family.</text>
</comment>
<dbReference type="Pfam" id="PF00881">
    <property type="entry name" value="Nitroreductase"/>
    <property type="match status" value="1"/>
</dbReference>
<proteinExistence type="inferred from homology"/>
<keyword evidence="7" id="KW-1185">Reference proteome</keyword>
<protein>
    <submittedName>
        <fullName evidence="6">Nitroreductase family protein</fullName>
    </submittedName>
</protein>
<gene>
    <name evidence="6" type="ORF">ACFOHJ_08320</name>
</gene>
<evidence type="ECO:0000256" key="1">
    <source>
        <dbReference type="ARBA" id="ARBA00008366"/>
    </source>
</evidence>
<evidence type="ECO:0000256" key="2">
    <source>
        <dbReference type="ARBA" id="ARBA00022630"/>
    </source>
</evidence>
<keyword evidence="3" id="KW-0288">FMN</keyword>
<reference evidence="7" key="1">
    <citation type="journal article" date="2019" name="Int. J. Syst. Evol. Microbiol.">
        <title>The Global Catalogue of Microorganisms (GCM) 10K type strain sequencing project: providing services to taxonomists for standard genome sequencing and annotation.</title>
        <authorList>
            <consortium name="The Broad Institute Genomics Platform"/>
            <consortium name="The Broad Institute Genome Sequencing Center for Infectious Disease"/>
            <person name="Wu L."/>
            <person name="Ma J."/>
        </authorList>
    </citation>
    <scope>NUCLEOTIDE SEQUENCE [LARGE SCALE GENOMIC DNA]</scope>
    <source>
        <strain evidence="7">KCTC 52165</strain>
    </source>
</reference>
<comment type="caution">
    <text evidence="6">The sequence shown here is derived from an EMBL/GenBank/DDBJ whole genome shotgun (WGS) entry which is preliminary data.</text>
</comment>
<evidence type="ECO:0000313" key="6">
    <source>
        <dbReference type="EMBL" id="MFC3206210.1"/>
    </source>
</evidence>